<evidence type="ECO:0000256" key="4">
    <source>
        <dbReference type="ARBA" id="ARBA00023015"/>
    </source>
</evidence>
<dbReference type="PANTHER" id="PTHR46567">
    <property type="entry name" value="MEDIATOR OF RNA POLYMERASE II TRANSCRIPTION SUBUNIT 12"/>
    <property type="match status" value="1"/>
</dbReference>
<dbReference type="EMBL" id="CABFWN010000005">
    <property type="protein sequence ID" value="VUG19383.1"/>
    <property type="molecule type" value="Genomic_DNA"/>
</dbReference>
<dbReference type="PANTHER" id="PTHR46567:SF1">
    <property type="entry name" value="MEDIATOR OF RNA POLYMERASE II TRANSCRIPTION SUBUNIT 12"/>
    <property type="match status" value="1"/>
</dbReference>
<evidence type="ECO:0000259" key="8">
    <source>
        <dbReference type="SMART" id="SM01281"/>
    </source>
</evidence>
<comment type="similarity">
    <text evidence="2">Belongs to the Mediator complex subunit 12 family.</text>
</comment>
<dbReference type="InterPro" id="IPR019035">
    <property type="entry name" value="Mediator_Med12"/>
</dbReference>
<organism evidence="9 10">
    <name type="scientific">Dekkera bruxellensis</name>
    <name type="common">Brettanomyces custersii</name>
    <dbReference type="NCBI Taxonomy" id="5007"/>
    <lineage>
        <taxon>Eukaryota</taxon>
        <taxon>Fungi</taxon>
        <taxon>Dikarya</taxon>
        <taxon>Ascomycota</taxon>
        <taxon>Saccharomycotina</taxon>
        <taxon>Pichiomycetes</taxon>
        <taxon>Pichiales</taxon>
        <taxon>Pichiaceae</taxon>
        <taxon>Brettanomyces</taxon>
    </lineage>
</organism>
<dbReference type="SMART" id="SM01281">
    <property type="entry name" value="Med12"/>
    <property type="match status" value="1"/>
</dbReference>
<gene>
    <name evidence="9" type="ORF">DEBR0S5_01442G</name>
</gene>
<evidence type="ECO:0000313" key="10">
    <source>
        <dbReference type="Proteomes" id="UP000478008"/>
    </source>
</evidence>
<dbReference type="GO" id="GO:0003712">
    <property type="term" value="F:transcription coregulator activity"/>
    <property type="evidence" value="ECO:0007669"/>
    <property type="project" value="InterPro"/>
</dbReference>
<dbReference type="Pfam" id="PF09497">
    <property type="entry name" value="Med12"/>
    <property type="match status" value="1"/>
</dbReference>
<evidence type="ECO:0000256" key="6">
    <source>
        <dbReference type="ARBA" id="ARBA00023242"/>
    </source>
</evidence>
<evidence type="ECO:0000256" key="1">
    <source>
        <dbReference type="ARBA" id="ARBA00004123"/>
    </source>
</evidence>
<comment type="subcellular location">
    <subcellularLocation>
        <location evidence="1">Nucleus</location>
    </subcellularLocation>
</comment>
<dbReference type="GO" id="GO:0016592">
    <property type="term" value="C:mediator complex"/>
    <property type="evidence" value="ECO:0007669"/>
    <property type="project" value="InterPro"/>
</dbReference>
<evidence type="ECO:0000256" key="5">
    <source>
        <dbReference type="ARBA" id="ARBA00023163"/>
    </source>
</evidence>
<evidence type="ECO:0000313" key="9">
    <source>
        <dbReference type="EMBL" id="VUG19383.1"/>
    </source>
</evidence>
<reference evidence="9 10" key="1">
    <citation type="submission" date="2019-07" db="EMBL/GenBank/DDBJ databases">
        <authorList>
            <person name="Friedrich A."/>
            <person name="Schacherer J."/>
        </authorList>
    </citation>
    <scope>NUCLEOTIDE SEQUENCE [LARGE SCALE GENOMIC DNA]</scope>
</reference>
<keyword evidence="5" id="KW-0804">Transcription</keyword>
<evidence type="ECO:0000256" key="7">
    <source>
        <dbReference type="ARBA" id="ARBA00032010"/>
    </source>
</evidence>
<feature type="domain" description="Mediator complex subunit Med12" evidence="8">
    <location>
        <begin position="149"/>
        <end position="212"/>
    </location>
</feature>
<keyword evidence="10" id="KW-1185">Reference proteome</keyword>
<name>A0A7D9H1C9_DEKBR</name>
<protein>
    <recommendedName>
        <fullName evidence="3">Mediator of RNA polymerase II transcription subunit 12</fullName>
    </recommendedName>
    <alternativeName>
        <fullName evidence="7">Mediator complex subunit 12</fullName>
    </alternativeName>
</protein>
<keyword evidence="4" id="KW-0805">Transcription regulation</keyword>
<evidence type="ECO:0000256" key="2">
    <source>
        <dbReference type="ARBA" id="ARBA00010289"/>
    </source>
</evidence>
<proteinExistence type="inferred from homology"/>
<dbReference type="Proteomes" id="UP000478008">
    <property type="component" value="Unassembled WGS sequence"/>
</dbReference>
<dbReference type="GO" id="GO:0006357">
    <property type="term" value="P:regulation of transcription by RNA polymerase II"/>
    <property type="evidence" value="ECO:0007669"/>
    <property type="project" value="InterPro"/>
</dbReference>
<keyword evidence="6" id="KW-0539">Nucleus</keyword>
<sequence>MSQDVASKSVSSGEMPYPKDVYPLNITARDYDNTFQAIKVQRETAPKVKAEFPDFHIWKHTSMDDKRMCKHLQKGYYQPPVVSNECHSGRQIVSQLLHSANGSDGLKNGTGTSKDKGNVTKRKLNLMGDVMMKALIERHKMNRIRGKSTYRPPPRVTLTEHKREMWMRKLADGSIPLKKLSKAVPHGLRNKMLLLQCLKHNIPISRAIWLIKCISSNEQRQLKRRASNSGSVSLLVGQWTVEWTEQVCMFLEHIYKSCSDGQNKEKWKLSMDYGTKLVNELYFQNLLNREVFLSWVVQFLGKLVKVKDDFTSNLWLVSIHYHAIRLYLFRILKIDYLSKELVENMLLVVAKIYETGYEDENEYISHLSDRFKYLVRFLFYYNSGNFIIPSNWSYLKPYLRKVLTQDMGVVKEQFNLITYRNESLMMDEFDNGSPNSSLGISEIRCYNATSRLIYKLDNYCPCHFDDTATTKTDTFTPEKPVAADSSLHDINSLRNLSKFIFSESSLGWKQALDTALYWTITKDCDSSLSFQRICLVCSILQTKLFAVSTLKRWKFEHIRKDVIRELTGFVYKTADVFGQQADLASTADKKPQSQVMAYSMTSFLVLISRFFQLGLFSMTTYLRKLIASGIIYLSSSLHSCRAHLMILYSLSFLSDDNSNNLIMRLSERTNIIIPREMEAKSKNYAENWLKSFLEKVSKQGSCSGSFDPKSVVSYESYYSLVEYCGWQNDHEQFMSIGSKLQLGSHLLLELQNVFNDSSENINLNVTSFTILYNLFKCHFYRYPRFVYMLFEMLDKERVIIHDDETMAVLLKTTIYNQRLLDSYLLNESTTVWSYVLSCLNKWMNENRKSFNLARSLQLSRIKLEGLEIKPLDEVFSCNVSQEELNELGISSMERLSKSAEFSHSFTQIITSYFNVMKGFNSHFKIPVLELLQSLRIWKQEDFDNLLVMYIKKTIQPTITLDHDTDLKLILKLVIDNLLTISQAIKLFSSPSNGASNEDFHSMLYDILFIQSDHLKEHEYLLLKIERARYREAFPDRYYQIMFQFIDYKSSASMEKGRTPNQGVDIGEVDGVVVPADVITSMHDLTSVSVNPQLENSGTHDEFSASGILTGNSDIVNSVWSLCTTHFSTFIELLYSESGFSNSEAVWKLFYENILALKYSDEGTKASEFNLQQIMRRVNYYNLHICQWLFKCMVEGRLNHAKGNNSLNNEVMGILKQTLTAFVNLDKAPDDYLIGELFEYLNSNVKFMILSSAEDLYLGGRSFPQLLVGNGKDASRILARVISCCSRLEQYKVGEIQMSDELVFSLNASLEKMISYCHKLESKGDIYSSSLNSPIELISKIILVHKGYLVGLMMRRSSNLQKDILLVNLLKLFRTKLVDKNLKLKNLLYDILISIKTLVSEYVTKQYMKQQAGQQQQSGQMGSPLARTVSTPGIFTSIGSPDYSPGTGGSTIDSELSPRRGAFDTKRYQGLPSTWNDMLTIEPQNFSLRLRSLASNFKLEDYLGTKDDEYYLMDKESGLITKCYFKNFDLIEDASPYDTMNNSSLGLQLFDCVIERRNPQ</sequence>
<evidence type="ECO:0000256" key="3">
    <source>
        <dbReference type="ARBA" id="ARBA00019622"/>
    </source>
</evidence>
<accession>A0A7D9H1C9</accession>